<sequence>MTAATTAASSVRFERRPVVVVMGVSGSGKSTVGAALALRLGVPFLDADDFHPPANVDKMSRGLPLTDVDRWPWLEALGAAMGARADDVGGVVAGCSALKRAYRARLTDTVGRPLVFLVLDGRRETLFARMSARQGHYMPPSLLDSQLADLERPADDEPALVLSIEQDADALVAEALDALAAMTPP</sequence>
<evidence type="ECO:0000256" key="2">
    <source>
        <dbReference type="ARBA" id="ARBA00008420"/>
    </source>
</evidence>
<comment type="similarity">
    <text evidence="2 10">Belongs to the gluconokinase GntK/GntV family.</text>
</comment>
<comment type="pathway">
    <text evidence="1">Carbohydrate acid metabolism.</text>
</comment>
<keyword evidence="6 10" id="KW-0418">Kinase</keyword>
<dbReference type="PANTHER" id="PTHR43442">
    <property type="entry name" value="GLUCONOKINASE-RELATED"/>
    <property type="match status" value="1"/>
</dbReference>
<dbReference type="InterPro" id="IPR006001">
    <property type="entry name" value="Therm_gnt_kin"/>
</dbReference>
<evidence type="ECO:0000256" key="7">
    <source>
        <dbReference type="ARBA" id="ARBA00022840"/>
    </source>
</evidence>
<keyword evidence="4 10" id="KW-0808">Transferase</keyword>
<protein>
    <recommendedName>
        <fullName evidence="3 10">Gluconokinase</fullName>
        <ecNumber evidence="3 10">2.7.1.12</ecNumber>
    </recommendedName>
</protein>
<keyword evidence="5 10" id="KW-0547">Nucleotide-binding</keyword>
<gene>
    <name evidence="11" type="ORF">F1188_12565</name>
</gene>
<dbReference type="Gene3D" id="3.40.50.300">
    <property type="entry name" value="P-loop containing nucleotide triphosphate hydrolases"/>
    <property type="match status" value="1"/>
</dbReference>
<evidence type="ECO:0000256" key="9">
    <source>
        <dbReference type="ARBA" id="ARBA00048090"/>
    </source>
</evidence>
<dbReference type="CDD" id="cd02021">
    <property type="entry name" value="GntK"/>
    <property type="match status" value="1"/>
</dbReference>
<dbReference type="SUPFAM" id="SSF52540">
    <property type="entry name" value="P-loop containing nucleoside triphosphate hydrolases"/>
    <property type="match status" value="1"/>
</dbReference>
<accession>A0A5M6IBJ5</accession>
<dbReference type="AlphaFoldDB" id="A0A5M6IBJ5"/>
<comment type="catalytic activity">
    <reaction evidence="9 10">
        <text>D-gluconate + ATP = 6-phospho-D-gluconate + ADP + H(+)</text>
        <dbReference type="Rhea" id="RHEA:19433"/>
        <dbReference type="ChEBI" id="CHEBI:15378"/>
        <dbReference type="ChEBI" id="CHEBI:18391"/>
        <dbReference type="ChEBI" id="CHEBI:30616"/>
        <dbReference type="ChEBI" id="CHEBI:58759"/>
        <dbReference type="ChEBI" id="CHEBI:456216"/>
        <dbReference type="EC" id="2.7.1.12"/>
    </reaction>
</comment>
<dbReference type="GO" id="GO:0019521">
    <property type="term" value="P:D-gluconate metabolic process"/>
    <property type="evidence" value="ECO:0007669"/>
    <property type="project" value="UniProtKB-KW"/>
</dbReference>
<proteinExistence type="inferred from homology"/>
<evidence type="ECO:0000313" key="12">
    <source>
        <dbReference type="Proteomes" id="UP000324065"/>
    </source>
</evidence>
<dbReference type="GO" id="GO:0005524">
    <property type="term" value="F:ATP binding"/>
    <property type="evidence" value="ECO:0007669"/>
    <property type="project" value="UniProtKB-KW"/>
</dbReference>
<dbReference type="NCBIfam" id="TIGR01313">
    <property type="entry name" value="therm_gnt_kin"/>
    <property type="match status" value="1"/>
</dbReference>
<name>A0A5M6IBJ5_9PROT</name>
<dbReference type="FunFam" id="3.40.50.300:FF:000522">
    <property type="entry name" value="Gluconokinase"/>
    <property type="match status" value="1"/>
</dbReference>
<dbReference type="GO" id="GO:0005737">
    <property type="term" value="C:cytoplasm"/>
    <property type="evidence" value="ECO:0007669"/>
    <property type="project" value="TreeGrafter"/>
</dbReference>
<evidence type="ECO:0000256" key="8">
    <source>
        <dbReference type="ARBA" id="ARBA00023064"/>
    </source>
</evidence>
<organism evidence="11 12">
    <name type="scientific">Roseospira marina</name>
    <dbReference type="NCBI Taxonomy" id="140057"/>
    <lineage>
        <taxon>Bacteria</taxon>
        <taxon>Pseudomonadati</taxon>
        <taxon>Pseudomonadota</taxon>
        <taxon>Alphaproteobacteria</taxon>
        <taxon>Rhodospirillales</taxon>
        <taxon>Rhodospirillaceae</taxon>
        <taxon>Roseospira</taxon>
    </lineage>
</organism>
<evidence type="ECO:0000256" key="5">
    <source>
        <dbReference type="ARBA" id="ARBA00022741"/>
    </source>
</evidence>
<dbReference type="EC" id="2.7.1.12" evidence="3 10"/>
<evidence type="ECO:0000256" key="3">
    <source>
        <dbReference type="ARBA" id="ARBA00012054"/>
    </source>
</evidence>
<evidence type="ECO:0000256" key="6">
    <source>
        <dbReference type="ARBA" id="ARBA00022777"/>
    </source>
</evidence>
<dbReference type="GO" id="GO:0046316">
    <property type="term" value="F:gluconokinase activity"/>
    <property type="evidence" value="ECO:0007669"/>
    <property type="project" value="UniProtKB-EC"/>
</dbReference>
<keyword evidence="7 10" id="KW-0067">ATP-binding</keyword>
<dbReference type="InterPro" id="IPR027417">
    <property type="entry name" value="P-loop_NTPase"/>
</dbReference>
<dbReference type="PANTHER" id="PTHR43442:SF3">
    <property type="entry name" value="GLUCONOKINASE-RELATED"/>
    <property type="match status" value="1"/>
</dbReference>
<evidence type="ECO:0000256" key="1">
    <source>
        <dbReference type="ARBA" id="ARBA00004761"/>
    </source>
</evidence>
<dbReference type="EMBL" id="VWPJ01000011">
    <property type="protein sequence ID" value="KAA5605109.1"/>
    <property type="molecule type" value="Genomic_DNA"/>
</dbReference>
<evidence type="ECO:0000256" key="10">
    <source>
        <dbReference type="RuleBase" id="RU363066"/>
    </source>
</evidence>
<dbReference type="Proteomes" id="UP000324065">
    <property type="component" value="Unassembled WGS sequence"/>
</dbReference>
<dbReference type="Pfam" id="PF13671">
    <property type="entry name" value="AAA_33"/>
    <property type="match status" value="1"/>
</dbReference>
<dbReference type="RefSeq" id="WP_150062779.1">
    <property type="nucleotide sequence ID" value="NZ_JACHII010000009.1"/>
</dbReference>
<reference evidence="11 12" key="1">
    <citation type="submission" date="2019-09" db="EMBL/GenBank/DDBJ databases">
        <title>Genome sequence of Roseospira marina, one of the more divergent members of the non-sulfur purple photosynthetic bacterial family, the Rhodospirillaceae.</title>
        <authorList>
            <person name="Meyer T."/>
            <person name="Kyndt J."/>
        </authorList>
    </citation>
    <scope>NUCLEOTIDE SEQUENCE [LARGE SCALE GENOMIC DNA]</scope>
    <source>
        <strain evidence="11 12">DSM 15113</strain>
    </source>
</reference>
<evidence type="ECO:0000313" key="11">
    <source>
        <dbReference type="EMBL" id="KAA5605109.1"/>
    </source>
</evidence>
<comment type="caution">
    <text evidence="11">The sequence shown here is derived from an EMBL/GenBank/DDBJ whole genome shotgun (WGS) entry which is preliminary data.</text>
</comment>
<dbReference type="OrthoDB" id="9795716at2"/>
<evidence type="ECO:0000256" key="4">
    <source>
        <dbReference type="ARBA" id="ARBA00022679"/>
    </source>
</evidence>
<keyword evidence="12" id="KW-1185">Reference proteome</keyword>
<keyword evidence="8" id="KW-0311">Gluconate utilization</keyword>